<evidence type="ECO:0000256" key="1">
    <source>
        <dbReference type="ARBA" id="ARBA00004687"/>
    </source>
</evidence>
<evidence type="ECO:0000313" key="5">
    <source>
        <dbReference type="EMBL" id="KMZ71877.1"/>
    </source>
</evidence>
<comment type="pathway">
    <text evidence="1">Glycolipid biosynthesis; glycosylphosphatidylinositol-anchor biosynthesis.</text>
</comment>
<evidence type="ECO:0000256" key="3">
    <source>
        <dbReference type="SAM" id="Phobius"/>
    </source>
</evidence>
<dbReference type="GO" id="GO:0016757">
    <property type="term" value="F:glycosyltransferase activity"/>
    <property type="evidence" value="ECO:0007669"/>
    <property type="project" value="UniProtKB-KW"/>
</dbReference>
<dbReference type="Pfam" id="PF10181">
    <property type="entry name" value="PIG-H"/>
    <property type="match status" value="1"/>
</dbReference>
<dbReference type="PANTHER" id="PTHR15231">
    <property type="entry name" value="PHOSPHATIDYLINOSITOL N-ACETYLGLUCOSAMINYLTRANSFERASE SUBUNIT H"/>
    <property type="match status" value="1"/>
</dbReference>
<feature type="domain" description="Phosphatidylinositol N-acetylglucosaminyltransferase subunit H conserved" evidence="4">
    <location>
        <begin position="91"/>
        <end position="154"/>
    </location>
</feature>
<dbReference type="OMA" id="EDVDIHH"/>
<reference evidence="6" key="1">
    <citation type="journal article" date="2016" name="Nature">
        <title>The genome of the seagrass Zostera marina reveals angiosperm adaptation to the sea.</title>
        <authorList>
            <person name="Olsen J.L."/>
            <person name="Rouze P."/>
            <person name="Verhelst B."/>
            <person name="Lin Y.-C."/>
            <person name="Bayer T."/>
            <person name="Collen J."/>
            <person name="Dattolo E."/>
            <person name="De Paoli E."/>
            <person name="Dittami S."/>
            <person name="Maumus F."/>
            <person name="Michel G."/>
            <person name="Kersting A."/>
            <person name="Lauritano C."/>
            <person name="Lohaus R."/>
            <person name="Toepel M."/>
            <person name="Tonon T."/>
            <person name="Vanneste K."/>
            <person name="Amirebrahimi M."/>
            <person name="Brakel J."/>
            <person name="Bostroem C."/>
            <person name="Chovatia M."/>
            <person name="Grimwood J."/>
            <person name="Jenkins J.W."/>
            <person name="Jueterbock A."/>
            <person name="Mraz A."/>
            <person name="Stam W.T."/>
            <person name="Tice H."/>
            <person name="Bornberg-Bauer E."/>
            <person name="Green P.J."/>
            <person name="Pearson G.A."/>
            <person name="Procaccini G."/>
            <person name="Duarte C.M."/>
            <person name="Schmutz J."/>
            <person name="Reusch T.B.H."/>
            <person name="Van de Peer Y."/>
        </authorList>
    </citation>
    <scope>NUCLEOTIDE SEQUENCE [LARGE SCALE GENOMIC DNA]</scope>
    <source>
        <strain evidence="6">cv. Finnish</strain>
    </source>
</reference>
<keyword evidence="3" id="KW-1133">Transmembrane helix</keyword>
<dbReference type="AlphaFoldDB" id="A0A0K9PUE1"/>
<evidence type="ECO:0000313" key="6">
    <source>
        <dbReference type="Proteomes" id="UP000036987"/>
    </source>
</evidence>
<organism evidence="5 6">
    <name type="scientific">Zostera marina</name>
    <name type="common">Eelgrass</name>
    <dbReference type="NCBI Taxonomy" id="29655"/>
    <lineage>
        <taxon>Eukaryota</taxon>
        <taxon>Viridiplantae</taxon>
        <taxon>Streptophyta</taxon>
        <taxon>Embryophyta</taxon>
        <taxon>Tracheophyta</taxon>
        <taxon>Spermatophyta</taxon>
        <taxon>Magnoliopsida</taxon>
        <taxon>Liliopsida</taxon>
        <taxon>Zosteraceae</taxon>
        <taxon>Zostera</taxon>
    </lineage>
</organism>
<feature type="transmembrane region" description="Helical" evidence="3">
    <location>
        <begin position="39"/>
        <end position="58"/>
    </location>
</feature>
<dbReference type="GO" id="GO:0006506">
    <property type="term" value="P:GPI anchor biosynthetic process"/>
    <property type="evidence" value="ECO:0007669"/>
    <property type="project" value="UniProtKB-UniPathway"/>
</dbReference>
<dbReference type="InterPro" id="IPR044215">
    <property type="entry name" value="PIG-H"/>
</dbReference>
<dbReference type="InterPro" id="IPR019328">
    <property type="entry name" value="PIGH-H_dom"/>
</dbReference>
<proteinExistence type="inferred from homology"/>
<gene>
    <name evidence="5" type="ORF">ZOSMA_172G00030</name>
</gene>
<accession>A0A0K9PUE1</accession>
<keyword evidence="5" id="KW-0328">Glycosyltransferase</keyword>
<sequence length="187" mass="21662">MSKVVSFSSRMKYCLSGHTDPNQTVDIHDIFIVKSKLRWLAFCLSVLPMISLCILLLSKEKSDTSILWVILLFLSIISVIRLNSKNIKKESVMIMRSFGIQLETHYWSGKVRRRFISIDNILKPVMNECVTPMTCYWTLSLILCDEDELVLVFKESHIPIKTMIPVWKALRAALDCRERHVVISETK</sequence>
<comment type="similarity">
    <text evidence="2">Belongs to the PIGH family.</text>
</comment>
<dbReference type="GO" id="GO:0000506">
    <property type="term" value="C:glycosylphosphatidylinositol-N-acetylglucosaminyltransferase (GPI-GnT) complex"/>
    <property type="evidence" value="ECO:0007669"/>
    <property type="project" value="InterPro"/>
</dbReference>
<evidence type="ECO:0000259" key="4">
    <source>
        <dbReference type="Pfam" id="PF10181"/>
    </source>
</evidence>
<keyword evidence="5" id="KW-0808">Transferase</keyword>
<dbReference type="STRING" id="29655.A0A0K9PUE1"/>
<evidence type="ECO:0000256" key="2">
    <source>
        <dbReference type="ARBA" id="ARBA00009610"/>
    </source>
</evidence>
<dbReference type="PANTHER" id="PTHR15231:SF1">
    <property type="entry name" value="PHOSPHATIDYLINOSITOL N-ACETYLGLUCOSAMINYLTRANSFERASE SUBUNIT H"/>
    <property type="match status" value="1"/>
</dbReference>
<keyword evidence="3" id="KW-0472">Membrane</keyword>
<name>A0A0K9PUE1_ZOSMR</name>
<feature type="transmembrane region" description="Helical" evidence="3">
    <location>
        <begin position="64"/>
        <end position="83"/>
    </location>
</feature>
<dbReference type="OrthoDB" id="6256716at2759"/>
<dbReference type="EMBL" id="LFYR01000650">
    <property type="protein sequence ID" value="KMZ71877.1"/>
    <property type="molecule type" value="Genomic_DNA"/>
</dbReference>
<comment type="caution">
    <text evidence="5">The sequence shown here is derived from an EMBL/GenBank/DDBJ whole genome shotgun (WGS) entry which is preliminary data.</text>
</comment>
<dbReference type="UniPathway" id="UPA00196"/>
<protein>
    <submittedName>
        <fullName evidence="5">Phosphatidylinositol N-acetylglucosaminyltransferase</fullName>
    </submittedName>
</protein>
<keyword evidence="3" id="KW-0812">Transmembrane</keyword>
<keyword evidence="6" id="KW-1185">Reference proteome</keyword>
<dbReference type="Proteomes" id="UP000036987">
    <property type="component" value="Unassembled WGS sequence"/>
</dbReference>